<keyword evidence="1" id="KW-0472">Membrane</keyword>
<name>A0A1I6W3J0_9RHOB</name>
<feature type="transmembrane region" description="Helical" evidence="1">
    <location>
        <begin position="227"/>
        <end position="244"/>
    </location>
</feature>
<keyword evidence="1" id="KW-0812">Transmembrane</keyword>
<feature type="transmembrane region" description="Helical" evidence="1">
    <location>
        <begin position="418"/>
        <end position="437"/>
    </location>
</feature>
<evidence type="ECO:0000256" key="1">
    <source>
        <dbReference type="SAM" id="Phobius"/>
    </source>
</evidence>
<organism evidence="2 3">
    <name type="scientific">Alloyangia pacifica</name>
    <dbReference type="NCBI Taxonomy" id="311180"/>
    <lineage>
        <taxon>Bacteria</taxon>
        <taxon>Pseudomonadati</taxon>
        <taxon>Pseudomonadota</taxon>
        <taxon>Alphaproteobacteria</taxon>
        <taxon>Rhodobacterales</taxon>
        <taxon>Roseobacteraceae</taxon>
        <taxon>Alloyangia</taxon>
    </lineage>
</organism>
<sequence>MSTASNHPAVSSHSHEFALSGSKLDPRRELMREFILSVLFFVLVIAFYWVVHPTVEGSYKYSAREFLDIVILGENLDKHEPLGFRPPAYPMLLAMIYFVAGPEGDFPEAAVVMLNTFLLSLCLFISMRLARQIGVGAVRLLLPVGFLVIFGPVGEVFMIRETTFYTALLLLFILVLTFKTDLKAAVFSGLIVVLLIFTRPTGILFIPIAIAAFAFGASSLAQFFKHSLVFLVIVFGLVFPWQLYLTKQSGTLVVASSCTSGNNAYKGQSTGDLYLYSDIDRIRLPFANTDTVHRCVYDKDLRERANAQFWERVADEPADFVRDSVLKAILFLPGAAPLGKAEIQNNPDNSFEVHNFKFDKNRLIYFFVSFFVISLAMVGIAVTFLFRGLYDRRAPALMVSVLLVHWALYAAAFPEARFAFPFVPIYWVFVAVMVDFLSRVRLVFS</sequence>
<feature type="transmembrane region" description="Helical" evidence="1">
    <location>
        <begin position="133"/>
        <end position="150"/>
    </location>
</feature>
<accession>A0A1I6W3J0</accession>
<dbReference type="AlphaFoldDB" id="A0A1I6W3J0"/>
<proteinExistence type="predicted"/>
<feature type="transmembrane region" description="Helical" evidence="1">
    <location>
        <begin position="184"/>
        <end position="215"/>
    </location>
</feature>
<keyword evidence="1" id="KW-1133">Transmembrane helix</keyword>
<feature type="transmembrane region" description="Helical" evidence="1">
    <location>
        <begin position="393"/>
        <end position="412"/>
    </location>
</feature>
<feature type="transmembrane region" description="Helical" evidence="1">
    <location>
        <begin position="363"/>
        <end position="386"/>
    </location>
</feature>
<dbReference type="EMBL" id="FOZW01000014">
    <property type="protein sequence ID" value="SFT20535.1"/>
    <property type="molecule type" value="Genomic_DNA"/>
</dbReference>
<feature type="transmembrane region" description="Helical" evidence="1">
    <location>
        <begin position="34"/>
        <end position="51"/>
    </location>
</feature>
<reference evidence="3" key="1">
    <citation type="submission" date="2016-10" db="EMBL/GenBank/DDBJ databases">
        <authorList>
            <person name="Varghese N."/>
            <person name="Submissions S."/>
        </authorList>
    </citation>
    <scope>NUCLEOTIDE SEQUENCE [LARGE SCALE GENOMIC DNA]</scope>
    <source>
        <strain evidence="3">DSM 26894</strain>
    </source>
</reference>
<gene>
    <name evidence="2" type="ORF">SAMN04488050_114138</name>
</gene>
<protein>
    <recommendedName>
        <fullName evidence="4">Glycosyltransferase RgtA/B/C/D-like domain-containing protein</fullName>
    </recommendedName>
</protein>
<keyword evidence="3" id="KW-1185">Reference proteome</keyword>
<dbReference type="RefSeq" id="WP_143015426.1">
    <property type="nucleotide sequence ID" value="NZ_FNCL01000015.1"/>
</dbReference>
<evidence type="ECO:0008006" key="4">
    <source>
        <dbReference type="Google" id="ProtNLM"/>
    </source>
</evidence>
<evidence type="ECO:0000313" key="2">
    <source>
        <dbReference type="EMBL" id="SFT20535.1"/>
    </source>
</evidence>
<feature type="transmembrane region" description="Helical" evidence="1">
    <location>
        <begin position="109"/>
        <end position="127"/>
    </location>
</feature>
<feature type="transmembrane region" description="Helical" evidence="1">
    <location>
        <begin position="162"/>
        <end position="178"/>
    </location>
</feature>
<dbReference type="Proteomes" id="UP000199392">
    <property type="component" value="Unassembled WGS sequence"/>
</dbReference>
<dbReference type="OrthoDB" id="5241619at2"/>
<evidence type="ECO:0000313" key="3">
    <source>
        <dbReference type="Proteomes" id="UP000199392"/>
    </source>
</evidence>